<gene>
    <name evidence="2" type="ORF">SCHPADRAFT_901710</name>
</gene>
<protein>
    <submittedName>
        <fullName evidence="2">Uncharacterized protein</fullName>
    </submittedName>
</protein>
<feature type="transmembrane region" description="Helical" evidence="1">
    <location>
        <begin position="12"/>
        <end position="33"/>
    </location>
</feature>
<proteinExistence type="predicted"/>
<evidence type="ECO:0000256" key="1">
    <source>
        <dbReference type="SAM" id="Phobius"/>
    </source>
</evidence>
<dbReference type="EMBL" id="KQ085919">
    <property type="protein sequence ID" value="KLO16172.1"/>
    <property type="molecule type" value="Genomic_DNA"/>
</dbReference>
<dbReference type="InParanoid" id="A0A0H2RX32"/>
<accession>A0A0H2RX32</accession>
<keyword evidence="1" id="KW-0472">Membrane</keyword>
<keyword evidence="1" id="KW-0812">Transmembrane</keyword>
<sequence length="55" mass="6318">MPIVVTRISTIIGAWTLDIITLHICFATPPVPIKRWSNIRRRTNRNTTYPRGSLV</sequence>
<name>A0A0H2RX32_9AGAM</name>
<dbReference type="Proteomes" id="UP000053477">
    <property type="component" value="Unassembled WGS sequence"/>
</dbReference>
<reference evidence="2 3" key="1">
    <citation type="submission" date="2015-04" db="EMBL/GenBank/DDBJ databases">
        <title>Complete genome sequence of Schizopora paradoxa KUC8140, a cosmopolitan wood degrader in East Asia.</title>
        <authorList>
            <consortium name="DOE Joint Genome Institute"/>
            <person name="Min B."/>
            <person name="Park H."/>
            <person name="Jang Y."/>
            <person name="Kim J.-J."/>
            <person name="Kim K.H."/>
            <person name="Pangilinan J."/>
            <person name="Lipzen A."/>
            <person name="Riley R."/>
            <person name="Grigoriev I.V."/>
            <person name="Spatafora J.W."/>
            <person name="Choi I.-G."/>
        </authorList>
    </citation>
    <scope>NUCLEOTIDE SEQUENCE [LARGE SCALE GENOMIC DNA]</scope>
    <source>
        <strain evidence="2 3">KUC8140</strain>
    </source>
</reference>
<evidence type="ECO:0000313" key="3">
    <source>
        <dbReference type="Proteomes" id="UP000053477"/>
    </source>
</evidence>
<keyword evidence="3" id="KW-1185">Reference proteome</keyword>
<evidence type="ECO:0000313" key="2">
    <source>
        <dbReference type="EMBL" id="KLO16172.1"/>
    </source>
</evidence>
<keyword evidence="1" id="KW-1133">Transmembrane helix</keyword>
<organism evidence="2 3">
    <name type="scientific">Schizopora paradoxa</name>
    <dbReference type="NCBI Taxonomy" id="27342"/>
    <lineage>
        <taxon>Eukaryota</taxon>
        <taxon>Fungi</taxon>
        <taxon>Dikarya</taxon>
        <taxon>Basidiomycota</taxon>
        <taxon>Agaricomycotina</taxon>
        <taxon>Agaricomycetes</taxon>
        <taxon>Hymenochaetales</taxon>
        <taxon>Schizoporaceae</taxon>
        <taxon>Schizopora</taxon>
    </lineage>
</organism>
<dbReference type="AlphaFoldDB" id="A0A0H2RX32"/>